<keyword evidence="8 10" id="KW-0503">Monooxygenase</keyword>
<keyword evidence="7 9" id="KW-0408">Iron</keyword>
<evidence type="ECO:0000256" key="6">
    <source>
        <dbReference type="ARBA" id="ARBA00023002"/>
    </source>
</evidence>
<evidence type="ECO:0000256" key="4">
    <source>
        <dbReference type="ARBA" id="ARBA00022617"/>
    </source>
</evidence>
<comment type="similarity">
    <text evidence="3 10">Belongs to the cytochrome P450 family.</text>
</comment>
<dbReference type="InterPro" id="IPR002401">
    <property type="entry name" value="Cyt_P450_E_grp-I"/>
</dbReference>
<evidence type="ECO:0000256" key="8">
    <source>
        <dbReference type="ARBA" id="ARBA00023033"/>
    </source>
</evidence>
<evidence type="ECO:0000313" key="13">
    <source>
        <dbReference type="Proteomes" id="UP001201163"/>
    </source>
</evidence>
<dbReference type="PANTHER" id="PTHR24305:SF166">
    <property type="entry name" value="CYTOCHROME P450 12A4, MITOCHONDRIAL-RELATED"/>
    <property type="match status" value="1"/>
</dbReference>
<dbReference type="PRINTS" id="PR00463">
    <property type="entry name" value="EP450I"/>
</dbReference>
<evidence type="ECO:0000256" key="3">
    <source>
        <dbReference type="ARBA" id="ARBA00010617"/>
    </source>
</evidence>
<dbReference type="InterPro" id="IPR001128">
    <property type="entry name" value="Cyt_P450"/>
</dbReference>
<dbReference type="InterPro" id="IPR036396">
    <property type="entry name" value="Cyt_P450_sf"/>
</dbReference>
<dbReference type="InterPro" id="IPR017972">
    <property type="entry name" value="Cyt_P450_CS"/>
</dbReference>
<keyword evidence="13" id="KW-1185">Reference proteome</keyword>
<name>A0AAD4L9F6_9AGAM</name>
<dbReference type="InterPro" id="IPR050121">
    <property type="entry name" value="Cytochrome_P450_monoxygenase"/>
</dbReference>
<dbReference type="PANTHER" id="PTHR24305">
    <property type="entry name" value="CYTOCHROME P450"/>
    <property type="match status" value="1"/>
</dbReference>
<keyword evidence="4 9" id="KW-0349">Heme</keyword>
<comment type="caution">
    <text evidence="12">The sequence shown here is derived from an EMBL/GenBank/DDBJ whole genome shotgun (WGS) entry which is preliminary data.</text>
</comment>
<dbReference type="Proteomes" id="UP001201163">
    <property type="component" value="Unassembled WGS sequence"/>
</dbReference>
<dbReference type="Gene3D" id="1.10.630.10">
    <property type="entry name" value="Cytochrome P450"/>
    <property type="match status" value="1"/>
</dbReference>
<dbReference type="PROSITE" id="PS00086">
    <property type="entry name" value="CYTOCHROME_P450"/>
    <property type="match status" value="1"/>
</dbReference>
<dbReference type="GO" id="GO:0005506">
    <property type="term" value="F:iron ion binding"/>
    <property type="evidence" value="ECO:0007669"/>
    <property type="project" value="InterPro"/>
</dbReference>
<gene>
    <name evidence="12" type="ORF">EDB92DRAFT_1952038</name>
</gene>
<evidence type="ECO:0000256" key="11">
    <source>
        <dbReference type="SAM" id="SignalP"/>
    </source>
</evidence>
<evidence type="ECO:0000256" key="5">
    <source>
        <dbReference type="ARBA" id="ARBA00022723"/>
    </source>
</evidence>
<keyword evidence="5 9" id="KW-0479">Metal-binding</keyword>
<evidence type="ECO:0000313" key="12">
    <source>
        <dbReference type="EMBL" id="KAH8982892.1"/>
    </source>
</evidence>
<keyword evidence="11" id="KW-0732">Signal</keyword>
<evidence type="ECO:0000256" key="1">
    <source>
        <dbReference type="ARBA" id="ARBA00001971"/>
    </source>
</evidence>
<sequence length="488" mass="55377">MHSVLLALLSVFVLYLLQTLLEFRRAIHSVGHLPGPRLLFNPAWFLGQVIRRALPPIRYVSRGPSWMLRKGYQDFAAAGKDAIALVNVLPTSKTTIFLADAAAIKEVTTSRARFPKPVHLYSVLSVFGSNIVASEGEEWKRYRTIVAPAFSERNTRLVWDETSRIMFDLFDNVWGDSPEIVLDHCVDITLPIALFVIGVAGFGRRVTWTSDLIIPPGHQMTFKDALHILSANLILKISLPKWAMNLTEHTRKINLAFTEMKKWWMPGEARRQKKSVTICLVDFWTRHSDDPDGGVAITEQELIGNTFIFLLAGHETTAHTLCFSFALLALYPDEQERLYQQIKGIMTELNGIPTYSDMNLFTLSLAVLYETLRMFPAAPSVPKHAAEDTSLTVDNADGGKTTFPVPSGTEVQLHLPALHYHPKYWKDPHTFRPERFLGEYPRDAFLPFSAGARACLGRRFFETESIAVITMMMSKYRVEIKEEPEFHW</sequence>
<feature type="binding site" description="axial binding residue" evidence="9">
    <location>
        <position position="455"/>
    </location>
    <ligand>
        <name>heme</name>
        <dbReference type="ChEBI" id="CHEBI:30413"/>
    </ligand>
    <ligandPart>
        <name>Fe</name>
        <dbReference type="ChEBI" id="CHEBI:18248"/>
    </ligandPart>
</feature>
<comment type="cofactor">
    <cofactor evidence="1 9">
        <name>heme</name>
        <dbReference type="ChEBI" id="CHEBI:30413"/>
    </cofactor>
</comment>
<dbReference type="GO" id="GO:0004497">
    <property type="term" value="F:monooxygenase activity"/>
    <property type="evidence" value="ECO:0007669"/>
    <property type="project" value="UniProtKB-KW"/>
</dbReference>
<keyword evidence="6 10" id="KW-0560">Oxidoreductase</keyword>
<dbReference type="EMBL" id="JAKELL010000095">
    <property type="protein sequence ID" value="KAH8982892.1"/>
    <property type="molecule type" value="Genomic_DNA"/>
</dbReference>
<reference evidence="12" key="1">
    <citation type="submission" date="2022-01" db="EMBL/GenBank/DDBJ databases">
        <title>Comparative genomics reveals a dynamic genome evolution in the ectomycorrhizal milk-cap (Lactarius) mushrooms.</title>
        <authorList>
            <consortium name="DOE Joint Genome Institute"/>
            <person name="Lebreton A."/>
            <person name="Tang N."/>
            <person name="Kuo A."/>
            <person name="LaButti K."/>
            <person name="Drula E."/>
            <person name="Barry K."/>
            <person name="Clum A."/>
            <person name="Lipzen A."/>
            <person name="Mousain D."/>
            <person name="Ng V."/>
            <person name="Wang R."/>
            <person name="Wang X."/>
            <person name="Dai Y."/>
            <person name="Henrissat B."/>
            <person name="Grigoriev I.V."/>
            <person name="Guerin-Laguette A."/>
            <person name="Yu F."/>
            <person name="Martin F.M."/>
        </authorList>
    </citation>
    <scope>NUCLEOTIDE SEQUENCE</scope>
    <source>
        <strain evidence="12">QP</strain>
    </source>
</reference>
<proteinExistence type="inferred from homology"/>
<evidence type="ECO:0000256" key="7">
    <source>
        <dbReference type="ARBA" id="ARBA00023004"/>
    </source>
</evidence>
<evidence type="ECO:0000256" key="9">
    <source>
        <dbReference type="PIRSR" id="PIRSR602401-1"/>
    </source>
</evidence>
<evidence type="ECO:0000256" key="10">
    <source>
        <dbReference type="RuleBase" id="RU000461"/>
    </source>
</evidence>
<dbReference type="AlphaFoldDB" id="A0AAD4L9F6"/>
<evidence type="ECO:0000256" key="2">
    <source>
        <dbReference type="ARBA" id="ARBA00005179"/>
    </source>
</evidence>
<dbReference type="PRINTS" id="PR00385">
    <property type="entry name" value="P450"/>
</dbReference>
<protein>
    <submittedName>
        <fullName evidence="12">Cytochrome P450</fullName>
    </submittedName>
</protein>
<feature type="chain" id="PRO_5041946822" evidence="11">
    <location>
        <begin position="20"/>
        <end position="488"/>
    </location>
</feature>
<organism evidence="12 13">
    <name type="scientific">Lactarius akahatsu</name>
    <dbReference type="NCBI Taxonomy" id="416441"/>
    <lineage>
        <taxon>Eukaryota</taxon>
        <taxon>Fungi</taxon>
        <taxon>Dikarya</taxon>
        <taxon>Basidiomycota</taxon>
        <taxon>Agaricomycotina</taxon>
        <taxon>Agaricomycetes</taxon>
        <taxon>Russulales</taxon>
        <taxon>Russulaceae</taxon>
        <taxon>Lactarius</taxon>
    </lineage>
</organism>
<accession>A0AAD4L9F6</accession>
<comment type="pathway">
    <text evidence="2">Secondary metabolite biosynthesis.</text>
</comment>
<dbReference type="GO" id="GO:0016705">
    <property type="term" value="F:oxidoreductase activity, acting on paired donors, with incorporation or reduction of molecular oxygen"/>
    <property type="evidence" value="ECO:0007669"/>
    <property type="project" value="InterPro"/>
</dbReference>
<feature type="signal peptide" evidence="11">
    <location>
        <begin position="1"/>
        <end position="19"/>
    </location>
</feature>
<dbReference type="SUPFAM" id="SSF48264">
    <property type="entry name" value="Cytochrome P450"/>
    <property type="match status" value="1"/>
</dbReference>
<dbReference type="Pfam" id="PF00067">
    <property type="entry name" value="p450"/>
    <property type="match status" value="1"/>
</dbReference>
<dbReference type="GO" id="GO:0020037">
    <property type="term" value="F:heme binding"/>
    <property type="evidence" value="ECO:0007669"/>
    <property type="project" value="InterPro"/>
</dbReference>